<dbReference type="EMBL" id="KY114065">
    <property type="protein sequence ID" value="AQU64529.1"/>
    <property type="molecule type" value="Genomic_DNA"/>
</dbReference>
<feature type="compositionally biased region" description="Basic and acidic residues" evidence="1">
    <location>
        <begin position="250"/>
        <end position="269"/>
    </location>
</feature>
<dbReference type="RefSeq" id="YP_009364176.1">
    <property type="nucleotide sequence ID" value="NC_034655.1"/>
</dbReference>
<dbReference type="GeneID" id="32880395"/>
<keyword evidence="2" id="KW-0150">Chloroplast</keyword>
<protein>
    <submittedName>
        <fullName evidence="2">Uncharacterized protein</fullName>
    </submittedName>
</protein>
<reference evidence="2" key="1">
    <citation type="journal article" date="2017" name="PeerJ">
        <title>lastomes of the green algae Hydrodictyon reticulatum and Pediastrum duplex (Sphaeropleales, Chlorophyceae).</title>
        <authorList>
            <person name="McManus H.A."/>
            <person name="Sanchez D."/>
            <person name="Karol K.G."/>
        </authorList>
    </citation>
    <scope>NUCLEOTIDE SEQUENCE</scope>
</reference>
<keyword evidence="2" id="KW-0934">Plastid</keyword>
<accession>A0A1W5RMV3</accession>
<evidence type="ECO:0000313" key="2">
    <source>
        <dbReference type="EMBL" id="AQU64529.1"/>
    </source>
</evidence>
<dbReference type="EMBL" id="KY114065">
    <property type="protein sequence ID" value="AQU64530.1"/>
    <property type="molecule type" value="Genomic_DNA"/>
</dbReference>
<dbReference type="RefSeq" id="YP_009364243.1">
    <property type="nucleotide sequence ID" value="NC_034655.1"/>
</dbReference>
<dbReference type="AlphaFoldDB" id="A0A1W5RMV3"/>
<geneLocation type="chloroplast" evidence="2"/>
<dbReference type="GeneID" id="32880301"/>
<evidence type="ECO:0000256" key="1">
    <source>
        <dbReference type="SAM" id="MobiDB-lite"/>
    </source>
</evidence>
<feature type="region of interest" description="Disordered" evidence="1">
    <location>
        <begin position="250"/>
        <end position="301"/>
    </location>
</feature>
<sequence length="311" mass="35053">MFCLKSFVILRFSAKPNRFFALASAEPMPMPSLFGEAEPLLRFCFGGADAFASLWLRRSRCLRFSAKPNRFFASASAPPMPMPPLLAKPNSFFASASASAEPMPMPPLRFSGADAKEEQIVCILFASSSLAERSSCSFRFAPSLLLLRSSFRFASAEPMRRKSKSFAFSSLLLRSRSEAAAPFASLLRFSFFALPSASLQRSRCEGRANRLHSLRFFFARGAKQLLLSLRSFASPSSLFLPLRRSRSERRSRGFGEAKKRRSEEGSKAKKEVKRRRKQSEEGSKAKKEAKRRRKQSEEGALIFRIVKRKKK</sequence>
<name>A0A1W5RMV3_HYDRE</name>
<organism evidence="2">
    <name type="scientific">Hydrodictyon reticulatum</name>
    <name type="common">Water net</name>
    <name type="synonym">Conferva reticulatum</name>
    <dbReference type="NCBI Taxonomy" id="3107"/>
    <lineage>
        <taxon>Eukaryota</taxon>
        <taxon>Viridiplantae</taxon>
        <taxon>Chlorophyta</taxon>
        <taxon>core chlorophytes</taxon>
        <taxon>Chlorophyceae</taxon>
        <taxon>CS clade</taxon>
        <taxon>Sphaeropleales</taxon>
        <taxon>Hydrodictyaceae</taxon>
        <taxon>Hydrodictyon</taxon>
    </lineage>
</organism>
<gene>
    <name evidence="2" type="primary">orf311</name>
</gene>
<proteinExistence type="predicted"/>